<comment type="caution">
    <text evidence="4">The sequence shown here is derived from an EMBL/GenBank/DDBJ whole genome shotgun (WGS) entry which is preliminary data.</text>
</comment>
<dbReference type="SUPFAM" id="SSF141694">
    <property type="entry name" value="AF2212/PG0164-like"/>
    <property type="match status" value="1"/>
</dbReference>
<comment type="function">
    <text evidence="3">Antitoxin component of a type II toxin-antitoxin (TA) system.</text>
</comment>
<protein>
    <recommendedName>
        <fullName evidence="3">Antitoxin</fullName>
    </recommendedName>
</protein>
<dbReference type="InterPro" id="IPR024069">
    <property type="entry name" value="AF2212-like_dom_sf"/>
</dbReference>
<name>A0A8B3S032_9EURY</name>
<evidence type="ECO:0000256" key="2">
    <source>
        <dbReference type="ARBA" id="ARBA00022649"/>
    </source>
</evidence>
<comment type="similarity">
    <text evidence="1 3">Belongs to the UPF0165 family.</text>
</comment>
<keyword evidence="2 3" id="KW-1277">Toxin-antitoxin system</keyword>
<dbReference type="AlphaFoldDB" id="A0A8B3S032"/>
<sequence length="60" mass="7172">MLMRIKAIYKDEVLRPLQKLGLREKEEILIEIKKHRISKGILKVDPKIVDEVIENEELFE</sequence>
<gene>
    <name evidence="4" type="ORF">AEth_01470</name>
</gene>
<dbReference type="EMBL" id="RPGO01000032">
    <property type="protein sequence ID" value="RZB29138.1"/>
    <property type="molecule type" value="Genomic_DNA"/>
</dbReference>
<evidence type="ECO:0000313" key="4">
    <source>
        <dbReference type="EMBL" id="RZB29138.1"/>
    </source>
</evidence>
<proteinExistence type="inferred from homology"/>
<dbReference type="Gene3D" id="4.10.1150.10">
    <property type="entry name" value="AF2212/PG0164-like"/>
    <property type="match status" value="1"/>
</dbReference>
<evidence type="ECO:0000256" key="1">
    <source>
        <dbReference type="ARBA" id="ARBA00006615"/>
    </source>
</evidence>
<dbReference type="Proteomes" id="UP000291831">
    <property type="component" value="Unassembled WGS sequence"/>
</dbReference>
<accession>A0A8B3S032</accession>
<organism evidence="4 5">
    <name type="scientific">Candidatus Argoarchaeum ethanivorans</name>
    <dbReference type="NCBI Taxonomy" id="2608793"/>
    <lineage>
        <taxon>Archaea</taxon>
        <taxon>Methanobacteriati</taxon>
        <taxon>Methanobacteriota</taxon>
        <taxon>Stenosarchaea group</taxon>
        <taxon>Methanomicrobia</taxon>
        <taxon>Methanosarcinales</taxon>
        <taxon>Methanosarcinales incertae sedis</taxon>
        <taxon>GOM Arc I cluster</taxon>
        <taxon>Candidatus Argoarchaeum</taxon>
    </lineage>
</organism>
<reference evidence="5" key="1">
    <citation type="submission" date="2019-01" db="EMBL/GenBank/DDBJ databases">
        <title>Anaerobic oxidation of ethane by archaea from a marine hydrocarbon seep.</title>
        <authorList>
            <person name="Musat F."/>
        </authorList>
    </citation>
    <scope>NUCLEOTIDE SEQUENCE [LARGE SCALE GENOMIC DNA]</scope>
</reference>
<dbReference type="Pfam" id="PF01954">
    <property type="entry name" value="AF2212-like"/>
    <property type="match status" value="1"/>
</dbReference>
<dbReference type="InterPro" id="IPR008203">
    <property type="entry name" value="AF2212-like"/>
</dbReference>
<evidence type="ECO:0000256" key="3">
    <source>
        <dbReference type="RuleBase" id="RU368051"/>
    </source>
</evidence>
<evidence type="ECO:0000313" key="5">
    <source>
        <dbReference type="Proteomes" id="UP000291831"/>
    </source>
</evidence>